<evidence type="ECO:0000313" key="1">
    <source>
        <dbReference type="EnsemblMetazoa" id="GPPI047592-PA"/>
    </source>
</evidence>
<dbReference type="EMBL" id="JXJN01024660">
    <property type="status" value="NOT_ANNOTATED_CDS"/>
    <property type="molecule type" value="Genomic_DNA"/>
</dbReference>
<accession>A0A1B0C2S6</accession>
<name>A0A1B0C2S6_9MUSC</name>
<dbReference type="EnsemblMetazoa" id="GPPI047592-RA">
    <property type="protein sequence ID" value="GPPI047592-PA"/>
    <property type="gene ID" value="GPPI047592"/>
</dbReference>
<reference evidence="1" key="2">
    <citation type="submission" date="2020-05" db="UniProtKB">
        <authorList>
            <consortium name="EnsemblMetazoa"/>
        </authorList>
    </citation>
    <scope>IDENTIFICATION</scope>
    <source>
        <strain evidence="1">IAEA</strain>
    </source>
</reference>
<proteinExistence type="predicted"/>
<dbReference type="VEuPathDB" id="VectorBase:GPPI047592"/>
<dbReference type="Proteomes" id="UP000092460">
    <property type="component" value="Unassembled WGS sequence"/>
</dbReference>
<dbReference type="AlphaFoldDB" id="A0A1B0C2S6"/>
<organism evidence="1 2">
    <name type="scientific">Glossina palpalis gambiensis</name>
    <dbReference type="NCBI Taxonomy" id="67801"/>
    <lineage>
        <taxon>Eukaryota</taxon>
        <taxon>Metazoa</taxon>
        <taxon>Ecdysozoa</taxon>
        <taxon>Arthropoda</taxon>
        <taxon>Hexapoda</taxon>
        <taxon>Insecta</taxon>
        <taxon>Pterygota</taxon>
        <taxon>Neoptera</taxon>
        <taxon>Endopterygota</taxon>
        <taxon>Diptera</taxon>
        <taxon>Brachycera</taxon>
        <taxon>Muscomorpha</taxon>
        <taxon>Hippoboscoidea</taxon>
        <taxon>Glossinidae</taxon>
        <taxon>Glossina</taxon>
    </lineage>
</organism>
<keyword evidence="2" id="KW-1185">Reference proteome</keyword>
<sequence>MKRNKEIQYIFVQSQEGDKNCIPKSFVSYVPLRDSATLSLIYKRLCLGLLKLLPGASHNAFNLLATHLSSCTMFLIEMLVREH</sequence>
<evidence type="ECO:0000313" key="2">
    <source>
        <dbReference type="Proteomes" id="UP000092460"/>
    </source>
</evidence>
<protein>
    <submittedName>
        <fullName evidence="1">Uncharacterized protein</fullName>
    </submittedName>
</protein>
<reference evidence="2" key="1">
    <citation type="submission" date="2015-01" db="EMBL/GenBank/DDBJ databases">
        <authorList>
            <person name="Aksoy S."/>
            <person name="Warren W."/>
            <person name="Wilson R.K."/>
        </authorList>
    </citation>
    <scope>NUCLEOTIDE SEQUENCE [LARGE SCALE GENOMIC DNA]</scope>
    <source>
        <strain evidence="2">IAEA</strain>
    </source>
</reference>